<dbReference type="AlphaFoldDB" id="F6DV36"/>
<comment type="catalytic activity">
    <reaction evidence="8">
        <text>L-aspartate + L-glutamine + ATP + H2O = L-asparagine + L-glutamate + AMP + diphosphate + H(+)</text>
        <dbReference type="Rhea" id="RHEA:12228"/>
        <dbReference type="ChEBI" id="CHEBI:15377"/>
        <dbReference type="ChEBI" id="CHEBI:15378"/>
        <dbReference type="ChEBI" id="CHEBI:29985"/>
        <dbReference type="ChEBI" id="CHEBI:29991"/>
        <dbReference type="ChEBI" id="CHEBI:30616"/>
        <dbReference type="ChEBI" id="CHEBI:33019"/>
        <dbReference type="ChEBI" id="CHEBI:58048"/>
        <dbReference type="ChEBI" id="CHEBI:58359"/>
        <dbReference type="ChEBI" id="CHEBI:456215"/>
        <dbReference type="EC" id="6.3.5.4"/>
    </reaction>
</comment>
<dbReference type="OrthoDB" id="9763290at2"/>
<dbReference type="NCBIfam" id="TIGR01536">
    <property type="entry name" value="asn_synth_AEB"/>
    <property type="match status" value="1"/>
</dbReference>
<dbReference type="PROSITE" id="PS51278">
    <property type="entry name" value="GATASE_TYPE_2"/>
    <property type="match status" value="1"/>
</dbReference>
<dbReference type="InterPro" id="IPR014729">
    <property type="entry name" value="Rossmann-like_a/b/a_fold"/>
</dbReference>
<feature type="site" description="Important for beta-aspartyl-AMP intermediate formation" evidence="11">
    <location>
        <position position="379"/>
    </location>
</feature>
<keyword evidence="4 10" id="KW-0547">Nucleotide-binding</keyword>
<dbReference type="EC" id="6.3.5.4" evidence="3"/>
<sequence>MCGITGWIDREIDLSGARIILEQMTATLTNRGPDAEGYWYSSRAALGHRRLSVVDPEGGAQPMIRQQGDCTYVIVYNGELYNTPELRRELEVRGHRFRGHSDTEVLLASYIEWGGQCVERFNGIFAFGIWSESAQSLFMARDRMGVKPLFFARRGSAFIFGSELKALLAHPLVKPEVNEEGLAEIFGLGPARTPGQGVFKDVQELRPGYRLLYNDQGVHISRYWNLVSEPHRDDLHTTVHRVRELLEDSISRQLVADVPVCTLLSGGLDSSALSTFASLAYKKNRMGSLHTYSIDYVDNDRYFKASAFQPNADAPWVKVMSDFLGSQHHYFTVDTPMLVEALKTALLARDLPGMADVDSSLYLFCREIKKGATVALSGECADEVFGGYPWFHQEDALNANTFPWSQATRERADLLSPELRRAVPLEEYVAARYRETIEEVPRLPGEDPLEARRREMFYLNIVWFMQTLLDRKDRMSMATGLEVRVPFCDHRLVEYVWNVPWSIKSFNDREKGLLRLALAGVLPEEVLERRKSPYPKTHNPAYLSAVKTLLQDILDDPSSPLLELIDISTVRSMLQGEGDHFARPWFGQLMTGPQLFAYLYQLNHWLNEYHVSIKVD</sequence>
<dbReference type="KEGG" id="dru:Desru_0823"/>
<dbReference type="InterPro" id="IPR001962">
    <property type="entry name" value="Asn_synthase"/>
</dbReference>
<proteinExistence type="inferred from homology"/>
<evidence type="ECO:0000256" key="7">
    <source>
        <dbReference type="ARBA" id="ARBA00022962"/>
    </source>
</evidence>
<dbReference type="GO" id="GO:0006529">
    <property type="term" value="P:asparagine biosynthetic process"/>
    <property type="evidence" value="ECO:0007669"/>
    <property type="project" value="UniProtKB-KW"/>
</dbReference>
<reference evidence="14" key="1">
    <citation type="submission" date="2011-05" db="EMBL/GenBank/DDBJ databases">
        <title>Complete sequence of Desulfotomaculum ruminis DSM 2154.</title>
        <authorList>
            <person name="Lucas S."/>
            <person name="Copeland A."/>
            <person name="Lapidus A."/>
            <person name="Cheng J.-F."/>
            <person name="Goodwin L."/>
            <person name="Pitluck S."/>
            <person name="Lu M."/>
            <person name="Detter J.C."/>
            <person name="Han C."/>
            <person name="Tapia R."/>
            <person name="Land M."/>
            <person name="Hauser L."/>
            <person name="Kyrpides N."/>
            <person name="Ivanova N."/>
            <person name="Mikhailova N."/>
            <person name="Pagani I."/>
            <person name="Stams A.J.M."/>
            <person name="Plugge C.M."/>
            <person name="Muyzer G."/>
            <person name="Kuever J."/>
            <person name="Parshina S.N."/>
            <person name="Ivanova A.E."/>
            <person name="Nazina T.N."/>
            <person name="Brambilla E."/>
            <person name="Spring S."/>
            <person name="Klenk H.-P."/>
            <person name="Woyke T."/>
        </authorList>
    </citation>
    <scope>NUCLEOTIDE SEQUENCE [LARGE SCALE GENOMIC DNA]</scope>
    <source>
        <strain evidence="14">ATCC 23193 / DSM 2154 / NCIB 8452 / DL</strain>
    </source>
</reference>
<dbReference type="PANTHER" id="PTHR43284:SF1">
    <property type="entry name" value="ASPARAGINE SYNTHETASE"/>
    <property type="match status" value="1"/>
</dbReference>
<evidence type="ECO:0000313" key="13">
    <source>
        <dbReference type="EMBL" id="AEG59102.1"/>
    </source>
</evidence>
<evidence type="ECO:0000256" key="5">
    <source>
        <dbReference type="ARBA" id="ARBA00022840"/>
    </source>
</evidence>
<dbReference type="InterPro" id="IPR033738">
    <property type="entry name" value="AsnB_N"/>
</dbReference>
<dbReference type="SUPFAM" id="SSF52402">
    <property type="entry name" value="Adenine nucleotide alpha hydrolases-like"/>
    <property type="match status" value="1"/>
</dbReference>
<dbReference type="EMBL" id="CP002780">
    <property type="protein sequence ID" value="AEG59102.1"/>
    <property type="molecule type" value="Genomic_DNA"/>
</dbReference>
<comment type="similarity">
    <text evidence="2">Belongs to the asparagine synthetase family.</text>
</comment>
<keyword evidence="13" id="KW-0436">Ligase</keyword>
<evidence type="ECO:0000256" key="3">
    <source>
        <dbReference type="ARBA" id="ARBA00012737"/>
    </source>
</evidence>
<dbReference type="Pfam" id="PF00733">
    <property type="entry name" value="Asn_synthase"/>
    <property type="match status" value="1"/>
</dbReference>
<reference evidence="13 14" key="2">
    <citation type="journal article" date="2012" name="Stand. Genomic Sci.">
        <title>Complete genome sequence of the sulfate-reducing firmicute Desulfotomaculum ruminis type strain (DL(T)).</title>
        <authorList>
            <person name="Spring S."/>
            <person name="Visser M."/>
            <person name="Lu M."/>
            <person name="Copeland A."/>
            <person name="Lapidus A."/>
            <person name="Lucas S."/>
            <person name="Cheng J.F."/>
            <person name="Han C."/>
            <person name="Tapia R."/>
            <person name="Goodwin L.A."/>
            <person name="Pitluck S."/>
            <person name="Ivanova N."/>
            <person name="Land M."/>
            <person name="Hauser L."/>
            <person name="Larimer F."/>
            <person name="Rohde M."/>
            <person name="Goker M."/>
            <person name="Detter J.C."/>
            <person name="Kyrpides N.C."/>
            <person name="Woyke T."/>
            <person name="Schaap P.J."/>
            <person name="Plugge C.M."/>
            <person name="Muyzer G."/>
            <person name="Kuever J."/>
            <person name="Pereira I.A."/>
            <person name="Parshina S.N."/>
            <person name="Bernier-Latmani R."/>
            <person name="Stams A.J."/>
            <person name="Klenk H.P."/>
        </authorList>
    </citation>
    <scope>NUCLEOTIDE SEQUENCE [LARGE SCALE GENOMIC DNA]</scope>
    <source>
        <strain evidence="14">ATCC 23193 / DSM 2154 / NCIB 8452 / DL</strain>
    </source>
</reference>
<evidence type="ECO:0000256" key="8">
    <source>
        <dbReference type="ARBA" id="ARBA00048741"/>
    </source>
</evidence>
<dbReference type="STRING" id="696281.Desru_0823"/>
<dbReference type="GO" id="GO:0004066">
    <property type="term" value="F:asparagine synthase (glutamine-hydrolyzing) activity"/>
    <property type="evidence" value="ECO:0007669"/>
    <property type="project" value="UniProtKB-EC"/>
</dbReference>
<keyword evidence="7 9" id="KW-0315">Glutamine amidotransferase</keyword>
<dbReference type="RefSeq" id="WP_013840875.1">
    <property type="nucleotide sequence ID" value="NC_015589.1"/>
</dbReference>
<dbReference type="CDD" id="cd01991">
    <property type="entry name" value="Asn_synthase_B_C"/>
    <property type="match status" value="1"/>
</dbReference>
<evidence type="ECO:0000256" key="6">
    <source>
        <dbReference type="ARBA" id="ARBA00022888"/>
    </source>
</evidence>
<feature type="binding site" evidence="10">
    <location>
        <position position="102"/>
    </location>
    <ligand>
        <name>L-glutamine</name>
        <dbReference type="ChEBI" id="CHEBI:58359"/>
    </ligand>
</feature>
<dbReference type="PANTHER" id="PTHR43284">
    <property type="entry name" value="ASPARAGINE SYNTHETASE (GLUTAMINE-HYDROLYZING)"/>
    <property type="match status" value="1"/>
</dbReference>
<comment type="pathway">
    <text evidence="1">Amino-acid biosynthesis; L-asparagine biosynthesis; L-asparagine from L-aspartate (L-Gln route): step 1/1.</text>
</comment>
<feature type="active site" description="For GATase activity" evidence="9">
    <location>
        <position position="2"/>
    </location>
</feature>
<name>F6DV36_DESRL</name>
<feature type="binding site" evidence="10">
    <location>
        <position position="294"/>
    </location>
    <ligand>
        <name>ATP</name>
        <dbReference type="ChEBI" id="CHEBI:30616"/>
    </ligand>
</feature>
<dbReference type="InterPro" id="IPR006426">
    <property type="entry name" value="Asn_synth_AEB"/>
</dbReference>
<dbReference type="InterPro" id="IPR017932">
    <property type="entry name" value="GATase_2_dom"/>
</dbReference>
<dbReference type="GO" id="GO:0005524">
    <property type="term" value="F:ATP binding"/>
    <property type="evidence" value="ECO:0007669"/>
    <property type="project" value="UniProtKB-KW"/>
</dbReference>
<dbReference type="eggNOG" id="COG0367">
    <property type="taxonomic scope" value="Bacteria"/>
</dbReference>
<dbReference type="PIRSF" id="PIRSF001589">
    <property type="entry name" value="Asn_synthetase_glu-h"/>
    <property type="match status" value="1"/>
</dbReference>
<keyword evidence="14" id="KW-1185">Reference proteome</keyword>
<dbReference type="Pfam" id="PF13537">
    <property type="entry name" value="GATase_7"/>
    <property type="match status" value="1"/>
</dbReference>
<dbReference type="HOGENOM" id="CLU_014658_3_2_9"/>
<gene>
    <name evidence="13" type="ordered locus">Desru_0823</name>
</gene>
<evidence type="ECO:0000256" key="2">
    <source>
        <dbReference type="ARBA" id="ARBA00005752"/>
    </source>
</evidence>
<dbReference type="GO" id="GO:0005829">
    <property type="term" value="C:cytosol"/>
    <property type="evidence" value="ECO:0007669"/>
    <property type="project" value="TreeGrafter"/>
</dbReference>
<organism evidence="13 14">
    <name type="scientific">Desulforamulus ruminis (strain ATCC 23193 / DSM 2154 / NCIMB 8452 / DL)</name>
    <name type="common">Desulfotomaculum ruminis</name>
    <dbReference type="NCBI Taxonomy" id="696281"/>
    <lineage>
        <taxon>Bacteria</taxon>
        <taxon>Bacillati</taxon>
        <taxon>Bacillota</taxon>
        <taxon>Clostridia</taxon>
        <taxon>Eubacteriales</taxon>
        <taxon>Peptococcaceae</taxon>
        <taxon>Desulforamulus</taxon>
    </lineage>
</organism>
<feature type="binding site" evidence="10">
    <location>
        <begin position="377"/>
        <end position="378"/>
    </location>
    <ligand>
        <name>ATP</name>
        <dbReference type="ChEBI" id="CHEBI:30616"/>
    </ligand>
</feature>
<dbReference type="InterPro" id="IPR051786">
    <property type="entry name" value="ASN_synthetase/amidase"/>
</dbReference>
<keyword evidence="5 10" id="KW-0067">ATP-binding</keyword>
<protein>
    <recommendedName>
        <fullName evidence="3">asparagine synthase (glutamine-hydrolyzing)</fullName>
        <ecNumber evidence="3">6.3.5.4</ecNumber>
    </recommendedName>
</protein>
<dbReference type="Proteomes" id="UP000009234">
    <property type="component" value="Chromosome"/>
</dbReference>
<keyword evidence="6 9" id="KW-0061">Asparagine biosynthesis</keyword>
<dbReference type="SUPFAM" id="SSF56235">
    <property type="entry name" value="N-terminal nucleophile aminohydrolases (Ntn hydrolases)"/>
    <property type="match status" value="1"/>
</dbReference>
<feature type="domain" description="Glutamine amidotransferase type-2" evidence="12">
    <location>
        <begin position="2"/>
        <end position="216"/>
    </location>
</feature>
<evidence type="ECO:0000256" key="1">
    <source>
        <dbReference type="ARBA" id="ARBA00005187"/>
    </source>
</evidence>
<evidence type="ECO:0000256" key="10">
    <source>
        <dbReference type="PIRSR" id="PIRSR001589-2"/>
    </source>
</evidence>
<keyword evidence="9" id="KW-0028">Amino-acid biosynthesis</keyword>
<evidence type="ECO:0000259" key="12">
    <source>
        <dbReference type="PROSITE" id="PS51278"/>
    </source>
</evidence>
<dbReference type="CDD" id="cd00712">
    <property type="entry name" value="AsnB"/>
    <property type="match status" value="1"/>
</dbReference>
<evidence type="ECO:0000256" key="11">
    <source>
        <dbReference type="PIRSR" id="PIRSR001589-3"/>
    </source>
</evidence>
<evidence type="ECO:0000313" key="14">
    <source>
        <dbReference type="Proteomes" id="UP000009234"/>
    </source>
</evidence>
<dbReference type="Gene3D" id="3.60.20.10">
    <property type="entry name" value="Glutamine Phosphoribosylpyrophosphate, subunit 1, domain 1"/>
    <property type="match status" value="1"/>
</dbReference>
<evidence type="ECO:0000256" key="9">
    <source>
        <dbReference type="PIRSR" id="PIRSR001589-1"/>
    </source>
</evidence>
<evidence type="ECO:0000256" key="4">
    <source>
        <dbReference type="ARBA" id="ARBA00022741"/>
    </source>
</evidence>
<dbReference type="InterPro" id="IPR029055">
    <property type="entry name" value="Ntn_hydrolases_N"/>
</dbReference>
<feature type="binding site" evidence="10">
    <location>
        <position position="263"/>
    </location>
    <ligand>
        <name>ATP</name>
        <dbReference type="ChEBI" id="CHEBI:30616"/>
    </ligand>
</feature>
<accession>F6DV36</accession>
<dbReference type="Gene3D" id="3.40.50.620">
    <property type="entry name" value="HUPs"/>
    <property type="match status" value="1"/>
</dbReference>